<comment type="caution">
    <text evidence="1">The sequence shown here is derived from an EMBL/GenBank/DDBJ whole genome shotgun (WGS) entry which is preliminary data.</text>
</comment>
<proteinExistence type="predicted"/>
<sequence length="207" mass="23336">MVKRDVFSQDIDDVFRDRSGITAVICVHDDSYDLYDRVDSLEVGLEKFLTELDSNAGTPTKESLVTLKALREDMLPLIGKHELSTAPIGGSKDVDQLSEPLEEYDEGLFGISIDISYEREDRMGLRMFADEIDDILVFKDKKQIVLKTKYYPDKHGTDNYHADERINALELTIDKLLAAANKSKSGKVRVTTVNASKKVLSNKIKAY</sequence>
<reference evidence="1" key="1">
    <citation type="submission" date="2023-06" db="EMBL/GenBank/DDBJ databases">
        <title>Genomic Diversity of Vibrio spp. and Metagenomic Analysis of Pathogens in Florida Gulf Coastal Waters Following Hurricane Ian.</title>
        <authorList>
            <person name="Brumfield K.D."/>
        </authorList>
    </citation>
    <scope>NUCLEOTIDE SEQUENCE</scope>
    <source>
        <strain evidence="1">WBS2B-138</strain>
    </source>
</reference>
<protein>
    <submittedName>
        <fullName evidence="1">Uncharacterized protein</fullName>
    </submittedName>
</protein>
<dbReference type="Proteomes" id="UP001253193">
    <property type="component" value="Unassembled WGS sequence"/>
</dbReference>
<evidence type="ECO:0000313" key="2">
    <source>
        <dbReference type="Proteomes" id="UP001253193"/>
    </source>
</evidence>
<name>A0AAW8Q1G8_VIBPH</name>
<dbReference type="EMBL" id="JAUHGG010000003">
    <property type="protein sequence ID" value="MDS1821515.1"/>
    <property type="molecule type" value="Genomic_DNA"/>
</dbReference>
<gene>
    <name evidence="1" type="ORF">QX249_12655</name>
</gene>
<accession>A0AAW8Q1G8</accession>
<dbReference type="RefSeq" id="WP_311020416.1">
    <property type="nucleotide sequence ID" value="NZ_JAUHGG010000003.1"/>
</dbReference>
<dbReference type="AlphaFoldDB" id="A0AAW8Q1G8"/>
<organism evidence="1 2">
    <name type="scientific">Vibrio parahaemolyticus</name>
    <dbReference type="NCBI Taxonomy" id="670"/>
    <lineage>
        <taxon>Bacteria</taxon>
        <taxon>Pseudomonadati</taxon>
        <taxon>Pseudomonadota</taxon>
        <taxon>Gammaproteobacteria</taxon>
        <taxon>Vibrionales</taxon>
        <taxon>Vibrionaceae</taxon>
        <taxon>Vibrio</taxon>
    </lineage>
</organism>
<evidence type="ECO:0000313" key="1">
    <source>
        <dbReference type="EMBL" id="MDS1821515.1"/>
    </source>
</evidence>